<dbReference type="GO" id="GO:0003677">
    <property type="term" value="F:DNA binding"/>
    <property type="evidence" value="ECO:0007669"/>
    <property type="project" value="InterPro"/>
</dbReference>
<name>A0A8H5AVJ1_9AGAR</name>
<dbReference type="PRINTS" id="PR00929">
    <property type="entry name" value="ATHOOK"/>
</dbReference>
<dbReference type="EMBL" id="JAACJK010000225">
    <property type="protein sequence ID" value="KAF5311628.1"/>
    <property type="molecule type" value="Genomic_DNA"/>
</dbReference>
<feature type="region of interest" description="Disordered" evidence="1">
    <location>
        <begin position="1"/>
        <end position="84"/>
    </location>
</feature>
<accession>A0A8H5AVJ1</accession>
<evidence type="ECO:0000313" key="2">
    <source>
        <dbReference type="EMBL" id="KAF5311628.1"/>
    </source>
</evidence>
<gene>
    <name evidence="2" type="ORF">D9611_009444</name>
</gene>
<comment type="caution">
    <text evidence="2">The sequence shown here is derived from an EMBL/GenBank/DDBJ whole genome shotgun (WGS) entry which is preliminary data.</text>
</comment>
<keyword evidence="3" id="KW-1185">Reference proteome</keyword>
<dbReference type="OrthoDB" id="1920326at2759"/>
<reference evidence="2 3" key="1">
    <citation type="journal article" date="2020" name="ISME J.">
        <title>Uncovering the hidden diversity of litter-decomposition mechanisms in mushroom-forming fungi.</title>
        <authorList>
            <person name="Floudas D."/>
            <person name="Bentzer J."/>
            <person name="Ahren D."/>
            <person name="Johansson T."/>
            <person name="Persson P."/>
            <person name="Tunlid A."/>
        </authorList>
    </citation>
    <scope>NUCLEOTIDE SEQUENCE [LARGE SCALE GENOMIC DNA]</scope>
    <source>
        <strain evidence="2 3">CBS 175.51</strain>
    </source>
</reference>
<sequence>MGTYGHLVNPDASPATITLEPRQSSSEVTAAPQRKRGRPKTKDDDVGPRRPRGKPRIHPVQVASDQPRRRGRPPKNQGVSARGGVMVSFGPRIVIPSTRAHLAPAIFSAPTQHMPNLQRHAFIQFLLSSFLPRHRHLLCNRIAALRELSSQRKTHNDQCTSKRMKAMGRKRCQVKGLERKTMGRMKMTRWTTNARQNHQNLQQLRGSGSLSLSSSKDEYAAILSDLEARGANGLPSLYAKGSFFVHPKAPWFQLNGKRVTPTDLCRLRWFVWDPQALYKFLVQPVGRLSIVTPQCRSHAGVSTCGIHSGLSGSDTAAATVDIQHTQTHPRFAGAKWTMPWQLTEHGHAP</sequence>
<protein>
    <submittedName>
        <fullName evidence="2">Uncharacterized protein</fullName>
    </submittedName>
</protein>
<evidence type="ECO:0000313" key="3">
    <source>
        <dbReference type="Proteomes" id="UP000541558"/>
    </source>
</evidence>
<dbReference type="AlphaFoldDB" id="A0A8H5AVJ1"/>
<dbReference type="Proteomes" id="UP000541558">
    <property type="component" value="Unassembled WGS sequence"/>
</dbReference>
<proteinExistence type="predicted"/>
<dbReference type="InterPro" id="IPR017956">
    <property type="entry name" value="AT_hook_DNA-bd_motif"/>
</dbReference>
<evidence type="ECO:0000256" key="1">
    <source>
        <dbReference type="SAM" id="MobiDB-lite"/>
    </source>
</evidence>
<organism evidence="2 3">
    <name type="scientific">Ephemerocybe angulata</name>
    <dbReference type="NCBI Taxonomy" id="980116"/>
    <lineage>
        <taxon>Eukaryota</taxon>
        <taxon>Fungi</taxon>
        <taxon>Dikarya</taxon>
        <taxon>Basidiomycota</taxon>
        <taxon>Agaricomycotina</taxon>
        <taxon>Agaricomycetes</taxon>
        <taxon>Agaricomycetidae</taxon>
        <taxon>Agaricales</taxon>
        <taxon>Agaricineae</taxon>
        <taxon>Psathyrellaceae</taxon>
        <taxon>Ephemerocybe</taxon>
    </lineage>
</organism>